<dbReference type="GO" id="GO:0016655">
    <property type="term" value="F:oxidoreductase activity, acting on NAD(P)H, quinone or similar compound as acceptor"/>
    <property type="evidence" value="ECO:0007669"/>
    <property type="project" value="UniProtKB-UniRule"/>
</dbReference>
<feature type="transmembrane region" description="Helical" evidence="5">
    <location>
        <begin position="193"/>
        <end position="210"/>
    </location>
</feature>
<keyword evidence="5" id="KW-1003">Cell membrane</keyword>
<feature type="transmembrane region" description="Helical" evidence="5">
    <location>
        <begin position="117"/>
        <end position="140"/>
    </location>
</feature>
<reference evidence="7 8" key="1">
    <citation type="submission" date="2020-03" db="EMBL/GenBank/DDBJ databases">
        <title>Metabolic flexibility allows generalist bacteria to become dominant in a frequently disturbed ecosystem.</title>
        <authorList>
            <person name="Chen Y.-J."/>
            <person name="Leung P.M."/>
            <person name="Bay S.K."/>
            <person name="Hugenholtz P."/>
            <person name="Kessler A.J."/>
            <person name="Shelley G."/>
            <person name="Waite D.W."/>
            <person name="Cook P.L."/>
            <person name="Greening C."/>
        </authorList>
    </citation>
    <scope>NUCLEOTIDE SEQUENCE [LARGE SCALE GENOMIC DNA]</scope>
    <source>
        <strain evidence="7">SS_bin_28</strain>
    </source>
</reference>
<keyword evidence="5 6" id="KW-0520">NAD</keyword>
<dbReference type="GO" id="GO:0005886">
    <property type="term" value="C:plasma membrane"/>
    <property type="evidence" value="ECO:0007669"/>
    <property type="project" value="UniProtKB-SubCell"/>
</dbReference>
<comment type="subcellular location">
    <subcellularLocation>
        <location evidence="5 6">Cell membrane</location>
        <topology evidence="5 6">Multi-pass membrane protein</topology>
    </subcellularLocation>
    <subcellularLocation>
        <location evidence="1">Membrane</location>
        <topology evidence="1">Multi-pass membrane protein</topology>
    </subcellularLocation>
</comment>
<dbReference type="PROSITE" id="PS00667">
    <property type="entry name" value="COMPLEX1_ND1_1"/>
    <property type="match status" value="1"/>
</dbReference>
<evidence type="ECO:0000313" key="7">
    <source>
        <dbReference type="EMBL" id="NNF05246.1"/>
    </source>
</evidence>
<keyword evidence="4 5" id="KW-0472">Membrane</keyword>
<feature type="transmembrane region" description="Helical" evidence="5">
    <location>
        <begin position="313"/>
        <end position="332"/>
    </location>
</feature>
<feature type="transmembrane region" description="Helical" evidence="5">
    <location>
        <begin position="274"/>
        <end position="293"/>
    </location>
</feature>
<dbReference type="PANTHER" id="PTHR11432:SF3">
    <property type="entry name" value="NADH-UBIQUINONE OXIDOREDUCTASE CHAIN 1"/>
    <property type="match status" value="1"/>
</dbReference>
<feature type="transmembrane region" description="Helical" evidence="5">
    <location>
        <begin position="161"/>
        <end position="181"/>
    </location>
</feature>
<keyword evidence="7" id="KW-0560">Oxidoreductase</keyword>
<gene>
    <name evidence="5 7" type="primary">nuoH</name>
    <name evidence="7" type="ORF">HKN21_00665</name>
</gene>
<evidence type="ECO:0000256" key="4">
    <source>
        <dbReference type="ARBA" id="ARBA00023136"/>
    </source>
</evidence>
<dbReference type="GO" id="GO:0009060">
    <property type="term" value="P:aerobic respiration"/>
    <property type="evidence" value="ECO:0007669"/>
    <property type="project" value="TreeGrafter"/>
</dbReference>
<comment type="subunit">
    <text evidence="5">NDH-1 is composed of 14 different subunits. Subunits NuoA, H, J, K, L, M, N constitute the membrane sector of the complex.</text>
</comment>
<dbReference type="EMBL" id="JABDJR010000021">
    <property type="protein sequence ID" value="NNF05246.1"/>
    <property type="molecule type" value="Genomic_DNA"/>
</dbReference>
<protein>
    <recommendedName>
        <fullName evidence="5">NADH-quinone oxidoreductase subunit H</fullName>
        <ecNumber evidence="5">7.1.1.-</ecNumber>
    </recommendedName>
    <alternativeName>
        <fullName evidence="5">NADH dehydrogenase I subunit H</fullName>
    </alternativeName>
    <alternativeName>
        <fullName evidence="5">NDH-1 subunit H</fullName>
    </alternativeName>
</protein>
<keyword evidence="5" id="KW-0874">Quinone</keyword>
<feature type="transmembrane region" description="Helical" evidence="5">
    <location>
        <begin position="247"/>
        <end position="268"/>
    </location>
</feature>
<sequence>MVSLDLWIEVILKCVVVFFIVLTIVAYLVLVERKVLAAMQSRVGPNRVGPQGLLQPAADAVKLMTKETVVPEEADRNLFLMAPVVSLVPALLAYSVIPLGSHINLFGREIQLHVTDINVALLFILAMSSIGVYGIFLGGWSSNNKYALMGGIRSSAQMISYELSMGMSVIGVIMLAGSFSLVDIVNAQSSIPFVVYQPVGFVLFWIAAMAEINRTPFDLPEAEPELVAGYHTEYSGMRFAMYFLGEYANLVTVCTIGALLFLGGWHVPWPAPTWMSPLWLALKVAALIFFAIWTRGTLPRFRFDQLMAFGWKVLLPVALLNIFVTALVMVLVD</sequence>
<feature type="transmembrane region" description="Helical" evidence="5">
    <location>
        <begin position="78"/>
        <end position="97"/>
    </location>
</feature>
<keyword evidence="5" id="KW-1278">Translocase</keyword>
<accession>A0A7Y2E506</accession>
<comment type="similarity">
    <text evidence="5 6">Belongs to the complex I subunit 1 family.</text>
</comment>
<dbReference type="GO" id="GO:0003954">
    <property type="term" value="F:NADH dehydrogenase activity"/>
    <property type="evidence" value="ECO:0007669"/>
    <property type="project" value="TreeGrafter"/>
</dbReference>
<dbReference type="GO" id="GO:0048038">
    <property type="term" value="F:quinone binding"/>
    <property type="evidence" value="ECO:0007669"/>
    <property type="project" value="UniProtKB-KW"/>
</dbReference>
<keyword evidence="3 5" id="KW-1133">Transmembrane helix</keyword>
<dbReference type="InterPro" id="IPR001694">
    <property type="entry name" value="NADH_UbQ_OxRdtase_su1/FPO"/>
</dbReference>
<dbReference type="PROSITE" id="PS00668">
    <property type="entry name" value="COMPLEX1_ND1_2"/>
    <property type="match status" value="1"/>
</dbReference>
<dbReference type="NCBIfam" id="NF004741">
    <property type="entry name" value="PRK06076.1-2"/>
    <property type="match status" value="1"/>
</dbReference>
<name>A0A7Y2E506_UNCEI</name>
<evidence type="ECO:0000256" key="3">
    <source>
        <dbReference type="ARBA" id="ARBA00022989"/>
    </source>
</evidence>
<keyword evidence="5" id="KW-0830">Ubiquinone</keyword>
<proteinExistence type="inferred from homology"/>
<comment type="catalytic activity">
    <reaction evidence="5">
        <text>a quinone + NADH + 5 H(+)(in) = a quinol + NAD(+) + 4 H(+)(out)</text>
        <dbReference type="Rhea" id="RHEA:57888"/>
        <dbReference type="ChEBI" id="CHEBI:15378"/>
        <dbReference type="ChEBI" id="CHEBI:24646"/>
        <dbReference type="ChEBI" id="CHEBI:57540"/>
        <dbReference type="ChEBI" id="CHEBI:57945"/>
        <dbReference type="ChEBI" id="CHEBI:132124"/>
    </reaction>
</comment>
<evidence type="ECO:0000256" key="6">
    <source>
        <dbReference type="RuleBase" id="RU000471"/>
    </source>
</evidence>
<dbReference type="AlphaFoldDB" id="A0A7Y2E506"/>
<evidence type="ECO:0000256" key="5">
    <source>
        <dbReference type="HAMAP-Rule" id="MF_01350"/>
    </source>
</evidence>
<evidence type="ECO:0000256" key="1">
    <source>
        <dbReference type="ARBA" id="ARBA00004141"/>
    </source>
</evidence>
<keyword evidence="2 5" id="KW-0812">Transmembrane</keyword>
<feature type="transmembrane region" description="Helical" evidence="5">
    <location>
        <begin position="6"/>
        <end position="30"/>
    </location>
</feature>
<dbReference type="EC" id="7.1.1.-" evidence="5"/>
<dbReference type="Pfam" id="PF00146">
    <property type="entry name" value="NADHdh"/>
    <property type="match status" value="1"/>
</dbReference>
<dbReference type="InterPro" id="IPR018086">
    <property type="entry name" value="NADH_UbQ_OxRdtase_su1_CS"/>
</dbReference>
<evidence type="ECO:0000256" key="2">
    <source>
        <dbReference type="ARBA" id="ARBA00022692"/>
    </source>
</evidence>
<evidence type="ECO:0000313" key="8">
    <source>
        <dbReference type="Proteomes" id="UP000547674"/>
    </source>
</evidence>
<comment type="function">
    <text evidence="5">NDH-1 shuttles electrons from NADH, via FMN and iron-sulfur (Fe-S) centers, to quinones in the respiratory chain. The immediate electron acceptor for the enzyme in this species is believed to be ubiquinone. Couples the redox reaction to proton translocation (for every two electrons transferred, four hydrogen ions are translocated across the cytoplasmic membrane), and thus conserves the redox energy in a proton gradient. This subunit may bind ubiquinone.</text>
</comment>
<dbReference type="HAMAP" id="MF_01350">
    <property type="entry name" value="NDH1_NuoH"/>
    <property type="match status" value="1"/>
</dbReference>
<dbReference type="Proteomes" id="UP000547674">
    <property type="component" value="Unassembled WGS sequence"/>
</dbReference>
<comment type="caution">
    <text evidence="7">The sequence shown here is derived from an EMBL/GenBank/DDBJ whole genome shotgun (WGS) entry which is preliminary data.</text>
</comment>
<dbReference type="PANTHER" id="PTHR11432">
    <property type="entry name" value="NADH DEHYDROGENASE SUBUNIT 1"/>
    <property type="match status" value="1"/>
</dbReference>
<organism evidence="7 8">
    <name type="scientific">Eiseniibacteriota bacterium</name>
    <dbReference type="NCBI Taxonomy" id="2212470"/>
    <lineage>
        <taxon>Bacteria</taxon>
        <taxon>Candidatus Eiseniibacteriota</taxon>
    </lineage>
</organism>